<dbReference type="EMBL" id="CM017657">
    <property type="protein sequence ID" value="TYI65116.1"/>
    <property type="molecule type" value="Genomic_DNA"/>
</dbReference>
<accession>A0A5D2TKC2</accession>
<evidence type="ECO:0000313" key="1">
    <source>
        <dbReference type="EMBL" id="TYI65116.1"/>
    </source>
</evidence>
<sequence length="121" mass="13936">MTVPLVPPLTPPAKETNSRQDNLYSTQLNHHASIIWLGLWHPRRERQLRLDPIKQSGRLPPLHQICFSEENNMGNRHHLLLPAEKITIIPDAPKKCKQRISFMPRFTPPSFCSTNLRTVAC</sequence>
<evidence type="ECO:0000313" key="2">
    <source>
        <dbReference type="Proteomes" id="UP000323597"/>
    </source>
</evidence>
<reference evidence="1 2" key="1">
    <citation type="submission" date="2019-07" db="EMBL/GenBank/DDBJ databases">
        <title>WGS assembly of Gossypium mustelinum.</title>
        <authorList>
            <person name="Chen Z.J."/>
            <person name="Sreedasyam A."/>
            <person name="Ando A."/>
            <person name="Song Q."/>
            <person name="De L."/>
            <person name="Hulse-Kemp A."/>
            <person name="Ding M."/>
            <person name="Ye W."/>
            <person name="Kirkbride R."/>
            <person name="Jenkins J."/>
            <person name="Plott C."/>
            <person name="Lovell J."/>
            <person name="Lin Y.-M."/>
            <person name="Vaughn R."/>
            <person name="Liu B."/>
            <person name="Li W."/>
            <person name="Simpson S."/>
            <person name="Scheffler B."/>
            <person name="Saski C."/>
            <person name="Grover C."/>
            <person name="Hu G."/>
            <person name="Conover J."/>
            <person name="Carlson J."/>
            <person name="Shu S."/>
            <person name="Boston L."/>
            <person name="Williams M."/>
            <person name="Peterson D."/>
            <person name="Mcgee K."/>
            <person name="Jones D."/>
            <person name="Wendel J."/>
            <person name="Stelly D."/>
            <person name="Grimwood J."/>
            <person name="Schmutz J."/>
        </authorList>
    </citation>
    <scope>NUCLEOTIDE SEQUENCE [LARGE SCALE GENOMIC DNA]</scope>
    <source>
        <strain evidence="1">1408120.09</strain>
    </source>
</reference>
<dbReference type="Proteomes" id="UP000323597">
    <property type="component" value="Chromosome D09"/>
</dbReference>
<organism evidence="1 2">
    <name type="scientific">Gossypium mustelinum</name>
    <name type="common">Cotton</name>
    <name type="synonym">Gossypium caicoense</name>
    <dbReference type="NCBI Taxonomy" id="34275"/>
    <lineage>
        <taxon>Eukaryota</taxon>
        <taxon>Viridiplantae</taxon>
        <taxon>Streptophyta</taxon>
        <taxon>Embryophyta</taxon>
        <taxon>Tracheophyta</taxon>
        <taxon>Spermatophyta</taxon>
        <taxon>Magnoliopsida</taxon>
        <taxon>eudicotyledons</taxon>
        <taxon>Gunneridae</taxon>
        <taxon>Pentapetalae</taxon>
        <taxon>rosids</taxon>
        <taxon>malvids</taxon>
        <taxon>Malvales</taxon>
        <taxon>Malvaceae</taxon>
        <taxon>Malvoideae</taxon>
        <taxon>Gossypium</taxon>
    </lineage>
</organism>
<dbReference type="AlphaFoldDB" id="A0A5D2TKC2"/>
<gene>
    <name evidence="1" type="ORF">E1A91_D09G135000v1</name>
</gene>
<keyword evidence="2" id="KW-1185">Reference proteome</keyword>
<protein>
    <submittedName>
        <fullName evidence="1">Uncharacterized protein</fullName>
    </submittedName>
</protein>
<proteinExistence type="predicted"/>
<name>A0A5D2TKC2_GOSMU</name>